<dbReference type="Proteomes" id="UP000677117">
    <property type="component" value="Chromosome"/>
</dbReference>
<accession>A0A8F1M9R2</accession>
<reference evidence="1" key="1">
    <citation type="submission" date="2021-06" db="EMBL/GenBank/DDBJ databases">
        <title>An adapted protocol for Saccharibacteria cultivation: two new species join this phylum of Candidate Phyla Radiations.</title>
        <authorList>
            <person name="Ibrahim A."/>
            <person name="Maatouk M."/>
            <person name="Raoult D."/>
            <person name="Bittar F."/>
        </authorList>
    </citation>
    <scope>NUCLEOTIDE SEQUENCE</scope>
    <source>
        <strain evidence="1">IHU2</strain>
    </source>
</reference>
<dbReference type="AlphaFoldDB" id="A0A8F1M9R2"/>
<gene>
    <name evidence="1" type="ORF">KOY49_04475</name>
</gene>
<proteinExistence type="predicted"/>
<dbReference type="RefSeq" id="WP_232736159.1">
    <property type="nucleotide sequence ID" value="NZ_CP076459.1"/>
</dbReference>
<evidence type="ECO:0000313" key="2">
    <source>
        <dbReference type="Proteomes" id="UP000677117"/>
    </source>
</evidence>
<keyword evidence="2" id="KW-1185">Reference proteome</keyword>
<name>A0A8F1M9R2_9BACT</name>
<dbReference type="EMBL" id="CP076459">
    <property type="protein sequence ID" value="QWQ31380.1"/>
    <property type="molecule type" value="Genomic_DNA"/>
</dbReference>
<sequence length="71" mass="7367">MLAIFAAVAAAAPEKNRVTIGKISDVPQGTQPSPIVAAIDAIPLSPTCRDTVFSLSRLFFAVKITAAIDTP</sequence>
<dbReference type="KEGG" id="mvl:KOY49_04475"/>
<evidence type="ECO:0000313" key="1">
    <source>
        <dbReference type="EMBL" id="QWQ31380.1"/>
    </source>
</evidence>
<organism evidence="1 2">
    <name type="scientific">Candidatus Minimicrobia vallesae</name>
    <dbReference type="NCBI Taxonomy" id="2841264"/>
    <lineage>
        <taxon>Bacteria</taxon>
        <taxon>Candidatus Saccharimonadota</taxon>
        <taxon>Candidatus Saccharimonadota incertae sedis</taxon>
        <taxon>Candidatus Minimicrobia</taxon>
    </lineage>
</organism>
<protein>
    <submittedName>
        <fullName evidence="1">Uncharacterized protein</fullName>
    </submittedName>
</protein>